<reference evidence="9 10" key="1">
    <citation type="journal article" date="2016" name="Nat. Commun.">
        <title>Extremotolerant tardigrade genome and improved radiotolerance of human cultured cells by tardigrade-unique protein.</title>
        <authorList>
            <person name="Hashimoto T."/>
            <person name="Horikawa D.D."/>
            <person name="Saito Y."/>
            <person name="Kuwahara H."/>
            <person name="Kozuka-Hata H."/>
            <person name="Shin-I T."/>
            <person name="Minakuchi Y."/>
            <person name="Ohishi K."/>
            <person name="Motoyama A."/>
            <person name="Aizu T."/>
            <person name="Enomoto A."/>
            <person name="Kondo K."/>
            <person name="Tanaka S."/>
            <person name="Hara Y."/>
            <person name="Koshikawa S."/>
            <person name="Sagara H."/>
            <person name="Miura T."/>
            <person name="Yokobori S."/>
            <person name="Miyagawa K."/>
            <person name="Suzuki Y."/>
            <person name="Kubo T."/>
            <person name="Oyama M."/>
            <person name="Kohara Y."/>
            <person name="Fujiyama A."/>
            <person name="Arakawa K."/>
            <person name="Katayama T."/>
            <person name="Toyoda A."/>
            <person name="Kunieda T."/>
        </authorList>
    </citation>
    <scope>NUCLEOTIDE SEQUENCE [LARGE SCALE GENOMIC DNA]</scope>
    <source>
        <strain evidence="9 10">YOKOZUNA-1</strain>
    </source>
</reference>
<keyword evidence="7" id="KW-1133">Transmembrane helix</keyword>
<dbReference type="PROSITE" id="PS01186">
    <property type="entry name" value="EGF_2"/>
    <property type="match status" value="2"/>
</dbReference>
<evidence type="ECO:0000256" key="3">
    <source>
        <dbReference type="ARBA" id="ARBA00022737"/>
    </source>
</evidence>
<keyword evidence="3" id="KW-0677">Repeat</keyword>
<dbReference type="InterPro" id="IPR009030">
    <property type="entry name" value="Growth_fac_rcpt_cys_sf"/>
</dbReference>
<evidence type="ECO:0000256" key="2">
    <source>
        <dbReference type="ARBA" id="ARBA00022729"/>
    </source>
</evidence>
<dbReference type="CDD" id="cd00054">
    <property type="entry name" value="EGF_CA"/>
    <property type="match status" value="1"/>
</dbReference>
<feature type="disulfide bond" evidence="5">
    <location>
        <begin position="144"/>
        <end position="161"/>
    </location>
</feature>
<dbReference type="Proteomes" id="UP000186922">
    <property type="component" value="Unassembled WGS sequence"/>
</dbReference>
<dbReference type="OrthoDB" id="5852179at2759"/>
<dbReference type="InterPro" id="IPR000152">
    <property type="entry name" value="EGF-type_Asp/Asn_hydroxyl_site"/>
</dbReference>
<feature type="domain" description="EGF-like" evidence="8">
    <location>
        <begin position="518"/>
        <end position="555"/>
    </location>
</feature>
<evidence type="ECO:0000313" key="10">
    <source>
        <dbReference type="Proteomes" id="UP000186922"/>
    </source>
</evidence>
<evidence type="ECO:0000313" key="9">
    <source>
        <dbReference type="EMBL" id="GAV07294.1"/>
    </source>
</evidence>
<feature type="transmembrane region" description="Helical" evidence="7">
    <location>
        <begin position="566"/>
        <end position="587"/>
    </location>
</feature>
<sequence length="607" mass="67156">MAGISTPCSGVLVNDDCLLDQMVLQAVQTTTIGLPVTSSLSSTPDDTSSTDISTQNEAPPTSLDLRIRAPDNIAMLHWRLLNPCLRPSDHNCLTDSTVCRHVIGDRYAFTCPCRPGFKALSLTDHRDQCVDIDECLVKPHKRPCQPPDIATCTNTAGSYECDCPDKYRLTNTSTTTYVMLQCIERDRCKDDKTACGQDVNGGICDNNGYPDFTCSCFPGFTQIADLCVDLNECEDKTVLDSCADQFAQCVNKQGFYECQCSPGFHRDAVEKVCKISAHAYTIKLRLAMPPNEEYSNVFSADFKTFSNDTQTVLGAMFQNVSHWPCAGTKFLDSQVSQITKFGESYVDATIVMNFDEVSNSSVDCPINNVTSTIKTRLPALCDAENHLTGGTCALEGTSLRVPIVTRIVKSDNNTVNRALPDDYEKTIVGETVKFGCDEANDCSYRHYCEQADSTNSSVYPYNCKCKDPYIPVGNVDNKEVCLDACYPSPCLDSPCEYQSQPPYYTCNCLESYYGVNCSDVPCSPSYCHERGICMVVEGKGQVCECESPYSGVNCEKNVPQWLMESFGAYAGVFLGVSVIGWSARYLMTRNIRKNWWPHMQPPKVKLI</sequence>
<evidence type="ECO:0000256" key="5">
    <source>
        <dbReference type="PROSITE-ProRule" id="PRU00076"/>
    </source>
</evidence>
<dbReference type="InterPro" id="IPR049883">
    <property type="entry name" value="NOTCH1_EGF-like"/>
</dbReference>
<feature type="domain" description="EGF-like" evidence="8">
    <location>
        <begin position="131"/>
        <end position="173"/>
    </location>
</feature>
<feature type="compositionally biased region" description="Low complexity" evidence="6">
    <location>
        <begin position="37"/>
        <end position="54"/>
    </location>
</feature>
<feature type="domain" description="EGF-like" evidence="8">
    <location>
        <begin position="184"/>
        <end position="228"/>
    </location>
</feature>
<dbReference type="FunFam" id="2.10.25.10:FF:000038">
    <property type="entry name" value="Fibrillin 2"/>
    <property type="match status" value="2"/>
</dbReference>
<dbReference type="Pfam" id="PF07645">
    <property type="entry name" value="EGF_CA"/>
    <property type="match status" value="2"/>
</dbReference>
<dbReference type="GO" id="GO:0005509">
    <property type="term" value="F:calcium ion binding"/>
    <property type="evidence" value="ECO:0007669"/>
    <property type="project" value="InterPro"/>
</dbReference>
<dbReference type="Gene3D" id="2.10.25.10">
    <property type="entry name" value="Laminin"/>
    <property type="match status" value="4"/>
</dbReference>
<evidence type="ECO:0000259" key="8">
    <source>
        <dbReference type="PROSITE" id="PS50026"/>
    </source>
</evidence>
<comment type="caution">
    <text evidence="9">The sequence shown here is derived from an EMBL/GenBank/DDBJ whole genome shotgun (WGS) entry which is preliminary data.</text>
</comment>
<dbReference type="PROSITE" id="PS01187">
    <property type="entry name" value="EGF_CA"/>
    <property type="match status" value="2"/>
</dbReference>
<evidence type="ECO:0000256" key="1">
    <source>
        <dbReference type="ARBA" id="ARBA00022536"/>
    </source>
</evidence>
<dbReference type="SUPFAM" id="SSF57184">
    <property type="entry name" value="Growth factor receptor domain"/>
    <property type="match status" value="1"/>
</dbReference>
<dbReference type="PANTHER" id="PTHR24039">
    <property type="entry name" value="FIBRILLIN-RELATED"/>
    <property type="match status" value="1"/>
</dbReference>
<feature type="region of interest" description="Disordered" evidence="6">
    <location>
        <begin position="35"/>
        <end position="62"/>
    </location>
</feature>
<evidence type="ECO:0000256" key="7">
    <source>
        <dbReference type="SAM" id="Phobius"/>
    </source>
</evidence>
<dbReference type="SUPFAM" id="SSF57196">
    <property type="entry name" value="EGF/Laminin"/>
    <property type="match status" value="1"/>
</dbReference>
<dbReference type="PROSITE" id="PS00010">
    <property type="entry name" value="ASX_HYDROXYL"/>
    <property type="match status" value="2"/>
</dbReference>
<evidence type="ECO:0000256" key="4">
    <source>
        <dbReference type="ARBA" id="ARBA00023157"/>
    </source>
</evidence>
<keyword evidence="1 5" id="KW-0245">EGF-like domain</keyword>
<dbReference type="EMBL" id="BDGG01000015">
    <property type="protein sequence ID" value="GAV07294.1"/>
    <property type="molecule type" value="Genomic_DNA"/>
</dbReference>
<gene>
    <name evidence="9" type="primary">RvY_17151</name>
    <name evidence="9" type="synonym">RvY_17151.1</name>
    <name evidence="9" type="ORF">RvY_17151-1</name>
</gene>
<name>A0A1D1W764_RAMVA</name>
<proteinExistence type="predicted"/>
<accession>A0A1D1W764</accession>
<organism evidence="9 10">
    <name type="scientific">Ramazzottius varieornatus</name>
    <name type="common">Water bear</name>
    <name type="synonym">Tardigrade</name>
    <dbReference type="NCBI Taxonomy" id="947166"/>
    <lineage>
        <taxon>Eukaryota</taxon>
        <taxon>Metazoa</taxon>
        <taxon>Ecdysozoa</taxon>
        <taxon>Tardigrada</taxon>
        <taxon>Eutardigrada</taxon>
        <taxon>Parachela</taxon>
        <taxon>Hypsibioidea</taxon>
        <taxon>Ramazzottiidae</taxon>
        <taxon>Ramazzottius</taxon>
    </lineage>
</organism>
<keyword evidence="7" id="KW-0472">Membrane</keyword>
<dbReference type="InterPro" id="IPR000742">
    <property type="entry name" value="EGF"/>
</dbReference>
<dbReference type="STRING" id="947166.A0A1D1W764"/>
<dbReference type="PROSITE" id="PS50026">
    <property type="entry name" value="EGF_3"/>
    <property type="match status" value="4"/>
</dbReference>
<keyword evidence="2" id="KW-0732">Signal</keyword>
<keyword evidence="7" id="KW-0812">Transmembrane</keyword>
<evidence type="ECO:0000256" key="6">
    <source>
        <dbReference type="SAM" id="MobiDB-lite"/>
    </source>
</evidence>
<protein>
    <recommendedName>
        <fullName evidence="8">EGF-like domain-containing protein</fullName>
    </recommendedName>
</protein>
<dbReference type="InterPro" id="IPR018097">
    <property type="entry name" value="EGF_Ca-bd_CS"/>
</dbReference>
<dbReference type="InterPro" id="IPR001881">
    <property type="entry name" value="EGF-like_Ca-bd_dom"/>
</dbReference>
<keyword evidence="10" id="KW-1185">Reference proteome</keyword>
<dbReference type="AlphaFoldDB" id="A0A1D1W764"/>
<feature type="domain" description="EGF-like" evidence="8">
    <location>
        <begin position="229"/>
        <end position="270"/>
    </location>
</feature>
<comment type="caution">
    <text evidence="5">Lacks conserved residue(s) required for the propagation of feature annotation.</text>
</comment>
<keyword evidence="4 5" id="KW-1015">Disulfide bond</keyword>
<dbReference type="SMART" id="SM00181">
    <property type="entry name" value="EGF"/>
    <property type="match status" value="7"/>
</dbReference>
<dbReference type="SMART" id="SM00179">
    <property type="entry name" value="EGF_CA"/>
    <property type="match status" value="3"/>
</dbReference>
<feature type="disulfide bond" evidence="5">
    <location>
        <begin position="545"/>
        <end position="554"/>
    </location>
</feature>
<dbReference type="PROSITE" id="PS00022">
    <property type="entry name" value="EGF_1"/>
    <property type="match status" value="1"/>
</dbReference>